<evidence type="ECO:0000256" key="1">
    <source>
        <dbReference type="SAM" id="Phobius"/>
    </source>
</evidence>
<keyword evidence="1" id="KW-0472">Membrane</keyword>
<sequence>MTALRERLAGLRHDDRGQVAGIEVLPFGFLIFVVGVLLLANAWAVVDAKLAVTAAAREAARTYVEAPDESTAATSSHAAALDALTGQRGGETLDLRISVDGGFRRCALVTAQVRVDVPAVGLPFIGGFGRTFEVAATHSEIVDPYRSGLPGEADCG</sequence>
<gene>
    <name evidence="2" type="ORF">GH723_11420</name>
</gene>
<dbReference type="KEGG" id="atq:GH723_11420"/>
<organism evidence="2 3">
    <name type="scientific">Actinomarinicola tropica</name>
    <dbReference type="NCBI Taxonomy" id="2789776"/>
    <lineage>
        <taxon>Bacteria</taxon>
        <taxon>Bacillati</taxon>
        <taxon>Actinomycetota</taxon>
        <taxon>Acidimicrobiia</taxon>
        <taxon>Acidimicrobiales</taxon>
        <taxon>Iamiaceae</taxon>
        <taxon>Actinomarinicola</taxon>
    </lineage>
</organism>
<evidence type="ECO:0000313" key="3">
    <source>
        <dbReference type="Proteomes" id="UP000334019"/>
    </source>
</evidence>
<protein>
    <recommendedName>
        <fullName evidence="4">Pilus assembly protein</fullName>
    </recommendedName>
</protein>
<proteinExistence type="predicted"/>
<keyword evidence="1" id="KW-1133">Transmembrane helix</keyword>
<dbReference type="EMBL" id="CP045851">
    <property type="protein sequence ID" value="QGG95655.1"/>
    <property type="molecule type" value="Genomic_DNA"/>
</dbReference>
<name>A0A5Q2RR36_9ACTN</name>
<dbReference type="Proteomes" id="UP000334019">
    <property type="component" value="Chromosome"/>
</dbReference>
<keyword evidence="3" id="KW-1185">Reference proteome</keyword>
<feature type="transmembrane region" description="Helical" evidence="1">
    <location>
        <begin position="21"/>
        <end position="44"/>
    </location>
</feature>
<reference evidence="2 3" key="1">
    <citation type="submission" date="2019-11" db="EMBL/GenBank/DDBJ databases">
        <authorList>
            <person name="He Y."/>
        </authorList>
    </citation>
    <scope>NUCLEOTIDE SEQUENCE [LARGE SCALE GENOMIC DNA]</scope>
    <source>
        <strain evidence="2 3">SCSIO 58843</strain>
    </source>
</reference>
<dbReference type="RefSeq" id="WP_153759761.1">
    <property type="nucleotide sequence ID" value="NZ_CP045851.1"/>
</dbReference>
<dbReference type="AlphaFoldDB" id="A0A5Q2RR36"/>
<evidence type="ECO:0008006" key="4">
    <source>
        <dbReference type="Google" id="ProtNLM"/>
    </source>
</evidence>
<keyword evidence="1" id="KW-0812">Transmembrane</keyword>
<accession>A0A5Q2RR36</accession>
<evidence type="ECO:0000313" key="2">
    <source>
        <dbReference type="EMBL" id="QGG95655.1"/>
    </source>
</evidence>